<keyword evidence="3" id="KW-1185">Reference proteome</keyword>
<name>A0ABT6FWI9_9FLAO</name>
<dbReference type="Gene3D" id="3.30.70.1440">
    <property type="entry name" value="Multidrug efflux transporter AcrB pore domain"/>
    <property type="match status" value="1"/>
</dbReference>
<keyword evidence="1" id="KW-1133">Transmembrane helix</keyword>
<dbReference type="SUPFAM" id="SSF82714">
    <property type="entry name" value="Multidrug efflux transporter AcrB TolC docking domain, DN and DC subdomains"/>
    <property type="match status" value="2"/>
</dbReference>
<gene>
    <name evidence="2" type="ORF">OSR52_17315</name>
</gene>
<dbReference type="InterPro" id="IPR027463">
    <property type="entry name" value="AcrB_DN_DC_subdom"/>
</dbReference>
<feature type="transmembrane region" description="Helical" evidence="1">
    <location>
        <begin position="382"/>
        <end position="403"/>
    </location>
</feature>
<dbReference type="Gene3D" id="3.30.2090.10">
    <property type="entry name" value="Multidrug efflux transporter AcrB TolC docking domain, DN and DC subdomains"/>
    <property type="match status" value="2"/>
</dbReference>
<organism evidence="2 3">
    <name type="scientific">Galbibacter pacificus</name>
    <dbReference type="NCBI Taxonomy" id="2996052"/>
    <lineage>
        <taxon>Bacteria</taxon>
        <taxon>Pseudomonadati</taxon>
        <taxon>Bacteroidota</taxon>
        <taxon>Flavobacteriia</taxon>
        <taxon>Flavobacteriales</taxon>
        <taxon>Flavobacteriaceae</taxon>
        <taxon>Galbibacter</taxon>
    </lineage>
</organism>
<feature type="transmembrane region" description="Helical" evidence="1">
    <location>
        <begin position="869"/>
        <end position="889"/>
    </location>
</feature>
<accession>A0ABT6FWI9</accession>
<dbReference type="Proteomes" id="UP001153642">
    <property type="component" value="Unassembled WGS sequence"/>
</dbReference>
<evidence type="ECO:0000256" key="1">
    <source>
        <dbReference type="SAM" id="Phobius"/>
    </source>
</evidence>
<dbReference type="Pfam" id="PF00873">
    <property type="entry name" value="ACR_tran"/>
    <property type="match status" value="1"/>
</dbReference>
<reference evidence="2" key="1">
    <citation type="submission" date="2022-11" db="EMBL/GenBank/DDBJ databases">
        <title>High-quality draft genome sequence of Galbibacter sp. strain CMA-7.</title>
        <authorList>
            <person name="Wei L."/>
            <person name="Dong C."/>
            <person name="Shao Z."/>
        </authorList>
    </citation>
    <scope>NUCLEOTIDE SEQUENCE</scope>
    <source>
        <strain evidence="2">CMA-7</strain>
    </source>
</reference>
<keyword evidence="1" id="KW-0812">Transmembrane</keyword>
<proteinExistence type="predicted"/>
<dbReference type="SUPFAM" id="SSF82693">
    <property type="entry name" value="Multidrug efflux transporter AcrB pore domain, PN1, PN2, PC1 and PC2 subdomains"/>
    <property type="match status" value="3"/>
</dbReference>
<keyword evidence="1" id="KW-0472">Membrane</keyword>
<dbReference type="InterPro" id="IPR001036">
    <property type="entry name" value="Acrflvin-R"/>
</dbReference>
<feature type="transmembrane region" description="Helical" evidence="1">
    <location>
        <begin position="971"/>
        <end position="994"/>
    </location>
</feature>
<feature type="transmembrane region" description="Helical" evidence="1">
    <location>
        <begin position="895"/>
        <end position="919"/>
    </location>
</feature>
<feature type="transmembrane region" description="Helical" evidence="1">
    <location>
        <begin position="843"/>
        <end position="862"/>
    </location>
</feature>
<dbReference type="SUPFAM" id="SSF82866">
    <property type="entry name" value="Multidrug efflux transporter AcrB transmembrane domain"/>
    <property type="match status" value="2"/>
</dbReference>
<dbReference type="Gene3D" id="3.30.70.1430">
    <property type="entry name" value="Multidrug efflux transporter AcrB pore domain"/>
    <property type="match status" value="2"/>
</dbReference>
<dbReference type="PANTHER" id="PTHR32063">
    <property type="match status" value="1"/>
</dbReference>
<dbReference type="PRINTS" id="PR00702">
    <property type="entry name" value="ACRIFLAVINRP"/>
</dbReference>
<feature type="transmembrane region" description="Helical" evidence="1">
    <location>
        <begin position="507"/>
        <end position="528"/>
    </location>
</feature>
<dbReference type="RefSeq" id="WP_277901151.1">
    <property type="nucleotide sequence ID" value="NZ_JAPMUA010000007.1"/>
</dbReference>
<feature type="transmembrane region" description="Helical" evidence="1">
    <location>
        <begin position="428"/>
        <end position="449"/>
    </location>
</feature>
<dbReference type="Gene3D" id="1.20.1640.10">
    <property type="entry name" value="Multidrug efflux transporter AcrB transmembrane domain"/>
    <property type="match status" value="2"/>
</dbReference>
<protein>
    <submittedName>
        <fullName evidence="2">Efflux RND transporter permease subunit</fullName>
    </submittedName>
</protein>
<comment type="caution">
    <text evidence="2">The sequence shown here is derived from an EMBL/GenBank/DDBJ whole genome shotgun (WGS) entry which is preliminary data.</text>
</comment>
<feature type="transmembrane region" description="Helical" evidence="1">
    <location>
        <begin position="356"/>
        <end position="376"/>
    </location>
</feature>
<feature type="transmembrane region" description="Helical" evidence="1">
    <location>
        <begin position="333"/>
        <end position="349"/>
    </location>
</feature>
<dbReference type="Gene3D" id="3.30.70.1320">
    <property type="entry name" value="Multidrug efflux transporter AcrB pore domain like"/>
    <property type="match status" value="1"/>
</dbReference>
<feature type="transmembrane region" description="Helical" evidence="1">
    <location>
        <begin position="940"/>
        <end position="959"/>
    </location>
</feature>
<sequence length="1003" mass="110942">MNINFVKYKYPFLFLAILLLAGGFISYQKLQTGLFPDITFPKIKVIADAGQQPVDKMMTAVTIPLENVLRRTEGLQYIRSTTSRGSCEISVYLDWDTDINTAKAQIESYINQSQANILPNTNFLVEKMNPSILPVMGYSLEGDNYSLVDLKKIAKYQVKPYLSSTEGVADVVVVGGKEKEYQVVLNPMKFNELGIGISSVKDAIINANILQSNGYIEDHNRMYLTLIDNAITQKSDLENIPIVNTSTGFIRLKDIATIEIREVKEYVRILANGKNTPLIAVVKQPTANLMEVSVEIEKKIDELANILPKGVYLKPYYKQADFVGKSIRSIKDVLWIGLLLALSVVILFLRSVSASLLVLLTIPISLSLTLMGLEVLGYSFNIMTLGAIAAAIGLMIDDVVIVIEQIHKIREEYLEESIGLIVHKSIHYLFPAMIGSSLSTLVIFIPFILMTGVAGAYFKVMAFTMIIALVASFVVSWLILPALAIFLSNRPHKKKINIQRTKWVHFILKRPFLGVSFVILCVLILLVIPSRLTTGFLPDMDEGSIVLDFNSPPGTTLKETNRMLAEVNHILNNQEEVEAYSARIGTQMGFFITEPNRGDYLIKLKDSKSKNTTAVADEIRQKLEKSVPQLTVDFGQVIGDMLGDLMSSVQPIEIKVFGSDVKILQTLSKQIAAEMEQVEGTVDVNDGVIVAGPTLSIIPNTYALSQLGLTVNDLQIQLQTQIEGIVVSTIYENEQVVPIRLVYPNVKNLSIENIRTTKIILPNGSPIAIDKVANITLEKGVAEINRENQKSMGVITARLDQRDLGSAIVDIKDRIAQKISMPQGYHLAYGGAYIEQQRAFQELLLILMSAILLVFMIILCLFRKLSIAIMILIIGVLGVAGSLISLYITGTPLNVGSYTGIIMIVGILGENSIFTYLQFLETDSRWTALKRIEYAIAERLRPKLMTTTAAMMALIPLALGIGTGAQLHQPLAIAVIGGLLFALPLLLVVLPTMLEYIEKKRNQ</sequence>
<feature type="transmembrane region" description="Helical" evidence="1">
    <location>
        <begin position="461"/>
        <end position="487"/>
    </location>
</feature>
<dbReference type="EMBL" id="JAPMUA010000007">
    <property type="protein sequence ID" value="MDG3587621.1"/>
    <property type="molecule type" value="Genomic_DNA"/>
</dbReference>
<dbReference type="PANTHER" id="PTHR32063:SF24">
    <property type="entry name" value="CATION EFFLUX SYSTEM (ACRB_ACRD_ACRF FAMILY)"/>
    <property type="match status" value="1"/>
</dbReference>
<evidence type="ECO:0000313" key="2">
    <source>
        <dbReference type="EMBL" id="MDG3587621.1"/>
    </source>
</evidence>
<evidence type="ECO:0000313" key="3">
    <source>
        <dbReference type="Proteomes" id="UP001153642"/>
    </source>
</evidence>